<feature type="transmembrane region" description="Helical" evidence="1">
    <location>
        <begin position="147"/>
        <end position="165"/>
    </location>
</feature>
<evidence type="ECO:0000256" key="1">
    <source>
        <dbReference type="SAM" id="Phobius"/>
    </source>
</evidence>
<dbReference type="EMBL" id="CAFBMH010000077">
    <property type="protein sequence ID" value="CAB4917770.1"/>
    <property type="molecule type" value="Genomic_DNA"/>
</dbReference>
<name>A0A6J6S698_9ZZZZ</name>
<evidence type="ECO:0000313" key="5">
    <source>
        <dbReference type="EMBL" id="CAB5000545.1"/>
    </source>
</evidence>
<dbReference type="EMBL" id="CAEZYR010000010">
    <property type="protein sequence ID" value="CAB4730510.1"/>
    <property type="molecule type" value="Genomic_DNA"/>
</dbReference>
<keyword evidence="1" id="KW-0812">Transmembrane</keyword>
<gene>
    <name evidence="2" type="ORF">UFOPK2754_00445</name>
    <name evidence="3" type="ORF">UFOPK3139_00836</name>
    <name evidence="4" type="ORF">UFOPK3543_01913</name>
    <name evidence="5" type="ORF">UFOPK3967_01599</name>
</gene>
<organism evidence="2">
    <name type="scientific">freshwater metagenome</name>
    <dbReference type="NCBI Taxonomy" id="449393"/>
    <lineage>
        <taxon>unclassified sequences</taxon>
        <taxon>metagenomes</taxon>
        <taxon>ecological metagenomes</taxon>
    </lineage>
</organism>
<dbReference type="EMBL" id="CAFBOS010000095">
    <property type="protein sequence ID" value="CAB5000545.1"/>
    <property type="molecule type" value="Genomic_DNA"/>
</dbReference>
<evidence type="ECO:0000313" key="3">
    <source>
        <dbReference type="EMBL" id="CAB4823212.1"/>
    </source>
</evidence>
<keyword evidence="1" id="KW-1133">Transmembrane helix</keyword>
<evidence type="ECO:0000313" key="2">
    <source>
        <dbReference type="EMBL" id="CAB4730510.1"/>
    </source>
</evidence>
<dbReference type="EMBL" id="CAFABA010000024">
    <property type="protein sequence ID" value="CAB4823212.1"/>
    <property type="molecule type" value="Genomic_DNA"/>
</dbReference>
<evidence type="ECO:0000313" key="4">
    <source>
        <dbReference type="EMBL" id="CAB4917770.1"/>
    </source>
</evidence>
<proteinExistence type="predicted"/>
<protein>
    <submittedName>
        <fullName evidence="2">Unannotated protein</fullName>
    </submittedName>
</protein>
<keyword evidence="1" id="KW-0472">Membrane</keyword>
<dbReference type="AlphaFoldDB" id="A0A6J6S698"/>
<sequence>MNAPLPPNLVSGWVIDDVLDERPHSVVVAARGAEPVTLPTQPRFATIVITRPGHEQDAEREHRSLVTVGVITDADIIESTIVIWDGHGVAARVLRSGTAYTTVPASDPLPLSDAPDFGAGLPKPERLPLHDRIDALNARHSARQSSWAMVVVVAVAVMFATWAVLAERSPHIGAVAPSVDHLGAVVWDPVTATMSVERDGRLLTFRLGEPGDEVLLGDWQGNGDRSPAIYRPSTGEVWLFTEWANYDRASSPKVAARTLAHGRAVLEAKNGRDVVTVYPIDAPAVP</sequence>
<accession>A0A6J6S698</accession>
<reference evidence="2" key="1">
    <citation type="submission" date="2020-05" db="EMBL/GenBank/DDBJ databases">
        <authorList>
            <person name="Chiriac C."/>
            <person name="Salcher M."/>
            <person name="Ghai R."/>
            <person name="Kavagutti S V."/>
        </authorList>
    </citation>
    <scope>NUCLEOTIDE SEQUENCE</scope>
</reference>